<dbReference type="SUPFAM" id="SSF52821">
    <property type="entry name" value="Rhodanese/Cell cycle control phosphatase"/>
    <property type="match status" value="1"/>
</dbReference>
<dbReference type="PROSITE" id="PS50206">
    <property type="entry name" value="RHODANESE_3"/>
    <property type="match status" value="1"/>
</dbReference>
<dbReference type="Proteomes" id="UP001454036">
    <property type="component" value="Unassembled WGS sequence"/>
</dbReference>
<dbReference type="Gene3D" id="3.40.250.10">
    <property type="entry name" value="Rhodanese-like domain"/>
    <property type="match status" value="1"/>
</dbReference>
<protein>
    <recommendedName>
        <fullName evidence="1">Rhodanese domain-containing protein</fullName>
    </recommendedName>
</protein>
<keyword evidence="3" id="KW-1185">Reference proteome</keyword>
<accession>A0AAV3QUE3</accession>
<proteinExistence type="predicted"/>
<dbReference type="Pfam" id="PF00581">
    <property type="entry name" value="Rhodanese"/>
    <property type="match status" value="1"/>
</dbReference>
<dbReference type="PANTHER" id="PTHR45187:SF2">
    <property type="entry name" value="RHODANESE-LIKE DOMAIN-CONTAINING PROTEIN 11, CHLOROPLASTIC"/>
    <property type="match status" value="1"/>
</dbReference>
<dbReference type="SMART" id="SM00450">
    <property type="entry name" value="RHOD"/>
    <property type="match status" value="1"/>
</dbReference>
<dbReference type="InterPro" id="IPR044664">
    <property type="entry name" value="STR11-like"/>
</dbReference>
<gene>
    <name evidence="2" type="ORF">LIER_21743</name>
</gene>
<evidence type="ECO:0000259" key="1">
    <source>
        <dbReference type="PROSITE" id="PS50206"/>
    </source>
</evidence>
<dbReference type="CDD" id="cd00158">
    <property type="entry name" value="RHOD"/>
    <property type="match status" value="1"/>
</dbReference>
<feature type="domain" description="Rhodanese" evidence="1">
    <location>
        <begin position="104"/>
        <end position="221"/>
    </location>
</feature>
<evidence type="ECO:0000313" key="2">
    <source>
        <dbReference type="EMBL" id="GAA0166626.1"/>
    </source>
</evidence>
<evidence type="ECO:0000313" key="3">
    <source>
        <dbReference type="Proteomes" id="UP001454036"/>
    </source>
</evidence>
<dbReference type="AlphaFoldDB" id="A0AAV3QUE3"/>
<dbReference type="InterPro" id="IPR036873">
    <property type="entry name" value="Rhodanese-like_dom_sf"/>
</dbReference>
<dbReference type="EMBL" id="BAABME010005795">
    <property type="protein sequence ID" value="GAA0166626.1"/>
    <property type="molecule type" value="Genomic_DNA"/>
</dbReference>
<organism evidence="2 3">
    <name type="scientific">Lithospermum erythrorhizon</name>
    <name type="common">Purple gromwell</name>
    <name type="synonym">Lithospermum officinale var. erythrorhizon</name>
    <dbReference type="NCBI Taxonomy" id="34254"/>
    <lineage>
        <taxon>Eukaryota</taxon>
        <taxon>Viridiplantae</taxon>
        <taxon>Streptophyta</taxon>
        <taxon>Embryophyta</taxon>
        <taxon>Tracheophyta</taxon>
        <taxon>Spermatophyta</taxon>
        <taxon>Magnoliopsida</taxon>
        <taxon>eudicotyledons</taxon>
        <taxon>Gunneridae</taxon>
        <taxon>Pentapetalae</taxon>
        <taxon>asterids</taxon>
        <taxon>lamiids</taxon>
        <taxon>Boraginales</taxon>
        <taxon>Boraginaceae</taxon>
        <taxon>Boraginoideae</taxon>
        <taxon>Lithospermeae</taxon>
        <taxon>Lithospermum</taxon>
    </lineage>
</organism>
<name>A0AAV3QUE3_LITER</name>
<dbReference type="PANTHER" id="PTHR45187">
    <property type="entry name" value="RHODANESE-LIKE DOMAIN-CONTAINING PROTEIN 11, CHLOROPLASTIC"/>
    <property type="match status" value="1"/>
</dbReference>
<reference evidence="2 3" key="1">
    <citation type="submission" date="2024-01" db="EMBL/GenBank/DDBJ databases">
        <title>The complete chloroplast genome sequence of Lithospermum erythrorhizon: insights into the phylogenetic relationship among Boraginaceae species and the maternal lineages of purple gromwells.</title>
        <authorList>
            <person name="Okada T."/>
            <person name="Watanabe K."/>
        </authorList>
    </citation>
    <scope>NUCLEOTIDE SEQUENCE [LARGE SCALE GENOMIC DNA]</scope>
</reference>
<comment type="caution">
    <text evidence="2">The sequence shown here is derived from an EMBL/GenBank/DDBJ whole genome shotgun (WGS) entry which is preliminary data.</text>
</comment>
<dbReference type="InterPro" id="IPR001763">
    <property type="entry name" value="Rhodanese-like_dom"/>
</dbReference>
<sequence>MEVLCLNPSTLNAFATPQNNQRFNLLGSSNGFHSSKQSTYRLKQQNAGKFCIRAEAVEEEYEIKQVKDMAAARKRWDSMLRDGKVKVLSPREAGYAIQLSSKDLLDVRPSTEREKAWVKGSTWIPIFDVDDRMDAGALSKKVSNFAMGGWWSGVPTLSYHMQFVSKVQEKFPKDSDLIVACQKGLRSLAACEALYNAGYRNLFWVQGGLEAAEEEDLEREGPQPFKFAGIGGLSAFLGWTDQQRVAAAKEGWGYRLVFSARLLGLVIAVDALFIGAQQLGHYLQELKLH</sequence>